<comment type="subcellular location">
    <subcellularLocation>
        <location evidence="1">Membrane</location>
        <topology evidence="1">Multi-pass membrane protein</topology>
    </subcellularLocation>
</comment>
<dbReference type="AlphaFoldDB" id="A0A3B1JB85"/>
<dbReference type="Pfam" id="PF04103">
    <property type="entry name" value="CD20"/>
    <property type="match status" value="1"/>
</dbReference>
<organism evidence="7 8">
    <name type="scientific">Astyanax mexicanus</name>
    <name type="common">Blind cave fish</name>
    <name type="synonym">Astyanax fasciatus mexicanus</name>
    <dbReference type="NCBI Taxonomy" id="7994"/>
    <lineage>
        <taxon>Eukaryota</taxon>
        <taxon>Metazoa</taxon>
        <taxon>Chordata</taxon>
        <taxon>Craniata</taxon>
        <taxon>Vertebrata</taxon>
        <taxon>Euteleostomi</taxon>
        <taxon>Actinopterygii</taxon>
        <taxon>Neopterygii</taxon>
        <taxon>Teleostei</taxon>
        <taxon>Ostariophysi</taxon>
        <taxon>Characiformes</taxon>
        <taxon>Characoidei</taxon>
        <taxon>Acestrorhamphidae</taxon>
        <taxon>Acestrorhamphinae</taxon>
        <taxon>Astyanax</taxon>
    </lineage>
</organism>
<reference evidence="7" key="4">
    <citation type="submission" date="2025-09" db="UniProtKB">
        <authorList>
            <consortium name="Ensembl"/>
        </authorList>
    </citation>
    <scope>IDENTIFICATION</scope>
</reference>
<dbReference type="InParanoid" id="A0A3B1JB85"/>
<dbReference type="Bgee" id="ENSAMXG00000032508">
    <property type="expression patterns" value="Expressed in intestine"/>
</dbReference>
<protein>
    <submittedName>
        <fullName evidence="7">Uncharacterized LOC111192132</fullName>
    </submittedName>
</protein>
<feature type="transmembrane region" description="Helical" evidence="6">
    <location>
        <begin position="56"/>
        <end position="78"/>
    </location>
</feature>
<dbReference type="PANTHER" id="PTHR23320:SF125">
    <property type="entry name" value="TRANSMEMBRANE PROTEIN 176L.1-RELATED"/>
    <property type="match status" value="1"/>
</dbReference>
<feature type="transmembrane region" description="Helical" evidence="6">
    <location>
        <begin position="112"/>
        <end position="135"/>
    </location>
</feature>
<dbReference type="PANTHER" id="PTHR23320">
    <property type="entry name" value="MEMBRANE-SPANNING 4-DOMAINS SUBFAMILY A MS4A -RELATED"/>
    <property type="match status" value="1"/>
</dbReference>
<sequence length="257" mass="28177">MPITVTKADGVTVFTMTPNPKSRCPLLCQILGTLCCSPFCMVSRSLKQQLGKSHTVLGALQILVGVLNLGFVGIIRFLDLYSVLWGLGFGLGAMFIAAGIGCILVEKFPSPCLIGFSILLNVFSIGMAITGIVFYSMDLTYLPLSNNCKKVYGYGNGYGYGHGDTYGDRYPYYKTTTASPTINDVIKNCERYFFMFKVIFGGLNIIMIMSSILEICVTISSCVLYVKALCKKNKEDRMEDSELQKPLVEEVLSSPAC</sequence>
<reference evidence="8" key="1">
    <citation type="submission" date="2013-03" db="EMBL/GenBank/DDBJ databases">
        <authorList>
            <person name="Jeffery W."/>
            <person name="Warren W."/>
            <person name="Wilson R.K."/>
        </authorList>
    </citation>
    <scope>NUCLEOTIDE SEQUENCE</scope>
    <source>
        <strain evidence="8">female</strain>
    </source>
</reference>
<dbReference type="InterPro" id="IPR007237">
    <property type="entry name" value="CD20-like"/>
</dbReference>
<proteinExistence type="inferred from homology"/>
<keyword evidence="4 6" id="KW-1133">Transmembrane helix</keyword>
<evidence type="ECO:0000256" key="4">
    <source>
        <dbReference type="ARBA" id="ARBA00022989"/>
    </source>
</evidence>
<accession>A0A3B1JB85</accession>
<evidence type="ECO:0000256" key="5">
    <source>
        <dbReference type="ARBA" id="ARBA00023136"/>
    </source>
</evidence>
<feature type="transmembrane region" description="Helical" evidence="6">
    <location>
        <begin position="84"/>
        <end position="105"/>
    </location>
</feature>
<dbReference type="Ensembl" id="ENSAMXT00000033613.1">
    <property type="protein sequence ID" value="ENSAMXP00000039597.1"/>
    <property type="gene ID" value="ENSAMXG00000032508.1"/>
</dbReference>
<evidence type="ECO:0000256" key="1">
    <source>
        <dbReference type="ARBA" id="ARBA00004141"/>
    </source>
</evidence>
<evidence type="ECO:0000256" key="3">
    <source>
        <dbReference type="ARBA" id="ARBA00022692"/>
    </source>
</evidence>
<reference evidence="7" key="3">
    <citation type="submission" date="2025-08" db="UniProtKB">
        <authorList>
            <consortium name="Ensembl"/>
        </authorList>
    </citation>
    <scope>IDENTIFICATION</scope>
</reference>
<comment type="similarity">
    <text evidence="2">Belongs to the MS4A family.</text>
</comment>
<name>A0A3B1JB85_ASTMX</name>
<reference evidence="8" key="2">
    <citation type="journal article" date="2014" name="Nat. Commun.">
        <title>The cavefish genome reveals candidate genes for eye loss.</title>
        <authorList>
            <person name="McGaugh S.E."/>
            <person name="Gross J.B."/>
            <person name="Aken B."/>
            <person name="Blin M."/>
            <person name="Borowsky R."/>
            <person name="Chalopin D."/>
            <person name="Hinaux H."/>
            <person name="Jeffery W.R."/>
            <person name="Keene A."/>
            <person name="Ma L."/>
            <person name="Minx P."/>
            <person name="Murphy D."/>
            <person name="O'Quin K.E."/>
            <person name="Retaux S."/>
            <person name="Rohner N."/>
            <person name="Searle S.M."/>
            <person name="Stahl B.A."/>
            <person name="Tabin C."/>
            <person name="Volff J.N."/>
            <person name="Yoshizawa M."/>
            <person name="Warren W.C."/>
        </authorList>
    </citation>
    <scope>NUCLEOTIDE SEQUENCE [LARGE SCALE GENOMIC DNA]</scope>
    <source>
        <strain evidence="8">female</strain>
    </source>
</reference>
<keyword evidence="5 6" id="KW-0472">Membrane</keyword>
<evidence type="ECO:0000313" key="7">
    <source>
        <dbReference type="Ensembl" id="ENSAMXP00000039597.1"/>
    </source>
</evidence>
<evidence type="ECO:0000256" key="6">
    <source>
        <dbReference type="SAM" id="Phobius"/>
    </source>
</evidence>
<dbReference type="GeneTree" id="ENSGT00510000051675"/>
<evidence type="ECO:0000256" key="2">
    <source>
        <dbReference type="ARBA" id="ARBA00009565"/>
    </source>
</evidence>
<dbReference type="GO" id="GO:0016020">
    <property type="term" value="C:membrane"/>
    <property type="evidence" value="ECO:0007669"/>
    <property type="project" value="UniProtKB-SubCell"/>
</dbReference>
<keyword evidence="3 6" id="KW-0812">Transmembrane</keyword>
<dbReference type="InterPro" id="IPR030417">
    <property type="entry name" value="MS4A"/>
</dbReference>
<evidence type="ECO:0000313" key="8">
    <source>
        <dbReference type="Proteomes" id="UP000018467"/>
    </source>
</evidence>
<keyword evidence="8" id="KW-1185">Reference proteome</keyword>
<dbReference type="FunCoup" id="A0A3B1JB85">
    <property type="interactions" value="5"/>
</dbReference>
<dbReference type="Proteomes" id="UP000018467">
    <property type="component" value="Unassembled WGS sequence"/>
</dbReference>
<feature type="transmembrane region" description="Helical" evidence="6">
    <location>
        <begin position="198"/>
        <end position="226"/>
    </location>
</feature>